<feature type="domain" description="Peptidase S8/S53" evidence="6">
    <location>
        <begin position="96"/>
        <end position="392"/>
    </location>
</feature>
<dbReference type="Pfam" id="PF13620">
    <property type="entry name" value="CarboxypepD_reg"/>
    <property type="match status" value="1"/>
</dbReference>
<feature type="active site" description="Charge relay system" evidence="5">
    <location>
        <position position="105"/>
    </location>
</feature>
<gene>
    <name evidence="7" type="ORF">EI684_14360</name>
</gene>
<evidence type="ECO:0000259" key="6">
    <source>
        <dbReference type="Pfam" id="PF00082"/>
    </source>
</evidence>
<evidence type="ECO:0000256" key="5">
    <source>
        <dbReference type="PROSITE-ProRule" id="PRU01240"/>
    </source>
</evidence>
<evidence type="ECO:0000313" key="8">
    <source>
        <dbReference type="Proteomes" id="UP000280307"/>
    </source>
</evidence>
<dbReference type="Gene3D" id="2.60.40.1120">
    <property type="entry name" value="Carboxypeptidase-like, regulatory domain"/>
    <property type="match status" value="1"/>
</dbReference>
<comment type="caution">
    <text evidence="7">The sequence shown here is derived from an EMBL/GenBank/DDBJ whole genome shotgun (WGS) entry which is preliminary data.</text>
</comment>
<dbReference type="InterPro" id="IPR000209">
    <property type="entry name" value="Peptidase_S8/S53_dom"/>
</dbReference>
<dbReference type="InterPro" id="IPR023828">
    <property type="entry name" value="Peptidase_S8_Ser-AS"/>
</dbReference>
<evidence type="ECO:0000256" key="2">
    <source>
        <dbReference type="ARBA" id="ARBA00022670"/>
    </source>
</evidence>
<dbReference type="PANTHER" id="PTHR43399:SF4">
    <property type="entry name" value="CELL WALL-ASSOCIATED PROTEASE"/>
    <property type="match status" value="1"/>
</dbReference>
<dbReference type="InterPro" id="IPR036852">
    <property type="entry name" value="Peptidase_S8/S53_dom_sf"/>
</dbReference>
<dbReference type="GO" id="GO:0006508">
    <property type="term" value="P:proteolysis"/>
    <property type="evidence" value="ECO:0007669"/>
    <property type="project" value="UniProtKB-KW"/>
</dbReference>
<keyword evidence="3 5" id="KW-0378">Hydrolase</keyword>
<evidence type="ECO:0000313" key="7">
    <source>
        <dbReference type="EMBL" id="RRR69910.1"/>
    </source>
</evidence>
<dbReference type="EMBL" id="RSAS01000575">
    <property type="protein sequence ID" value="RRR69910.1"/>
    <property type="molecule type" value="Genomic_DNA"/>
</dbReference>
<feature type="active site" description="Charge relay system" evidence="5">
    <location>
        <position position="150"/>
    </location>
</feature>
<protein>
    <submittedName>
        <fullName evidence="7">Peptidase S8</fullName>
    </submittedName>
</protein>
<dbReference type="PROSITE" id="PS51892">
    <property type="entry name" value="SUBTILASE"/>
    <property type="match status" value="1"/>
</dbReference>
<dbReference type="SUPFAM" id="SSF52743">
    <property type="entry name" value="Subtilisin-like"/>
    <property type="match status" value="1"/>
</dbReference>
<dbReference type="Pfam" id="PF00082">
    <property type="entry name" value="Peptidase_S8"/>
    <property type="match status" value="1"/>
</dbReference>
<dbReference type="PROSITE" id="PS00138">
    <property type="entry name" value="SUBTILASE_SER"/>
    <property type="match status" value="1"/>
</dbReference>
<evidence type="ECO:0000256" key="4">
    <source>
        <dbReference type="ARBA" id="ARBA00022825"/>
    </source>
</evidence>
<accession>A0A426TWJ5</accession>
<keyword evidence="2 5" id="KW-0645">Protease</keyword>
<sequence>MRAIQGIPTTYQQILESMFCLPLNPLAGEGGRCSTAMPFPMDALRLPASSPLRLSASPPPHALASASLCAADDQYVCWHLRQIGADRVWQDFGVRGSGITVATIDSGVYLEHPALFSQYRGNQGEGQLDHRYNWYDPYGLASQPTDAGTHGTHVMGILVGRGSSASAPAIGVAPNANWIAARACSSRDCDEIKIIQAAQWLLAPTDANGRNPRPDLRPHIINNSWTSGQDSPWFTSYADAWRAAGIYPVFAAGNSGNSRQCGTVLSPGDYLSVTSVGATDSNAALSSFSSIGPTLDGRIKPDLVAPGSAILSSVADQRNYAPLNGTSMASPHVAAAVALLWAANPALIGDYATTYAALTSSATAITVDARFLSATFAACRPDQIPNSIIGYGQLDAYAAVRQVRVEVPWLRIGLPEASSLGPGASTIVTITLDARYVAGPGSYQARVLVYGNDLSATPLSIPVTMHVPGDAQHARVTGRITGASTGGPLHGLVSVSDGPSVATDANGNYALTLPAAASAFQLQASAPGYASQSASQTLAPGQQITLDFALTEAQPQVSFVTAPRSFALGASATITASFTISNPGATGLSYSASIANEAYGVWRSDEPDGPVNPWRAPPSDATMLDLSHDGASDAIALGFDFPFFSQNQSEVRITANGLLVFGPLANDDVPFSAGCMPLSETSYPAIAALRADLDPSQNNARVSYAQLPEGFLVTWENVPLAADPSVRLSFQALLQPDGRISLHYQQMSGLSSDAWASVGLQRSNFNHQNVSCRNDRPLFSGLNIELRPQPLPSNWISLFAATGNIVPGGSGQLTAQLYWYNPTPYPWPFSATLELRSNDPQQPLLHKPIRAQAAAVPYTILLPLVAR</sequence>
<reference evidence="7 8" key="1">
    <citation type="submission" date="2018-12" db="EMBL/GenBank/DDBJ databases">
        <title>Genome Sequence of Candidatus Viridilinea halotolerans isolated from saline sulfide-rich spring.</title>
        <authorList>
            <person name="Grouzdev D.S."/>
            <person name="Burganskaya E.I."/>
            <person name="Krutkina M.S."/>
            <person name="Sukhacheva M.V."/>
            <person name="Gorlenko V.M."/>
        </authorList>
    </citation>
    <scope>NUCLEOTIDE SEQUENCE [LARGE SCALE GENOMIC DNA]</scope>
    <source>
        <strain evidence="7">Chok-6</strain>
    </source>
</reference>
<name>A0A426TWJ5_9CHLR</name>
<proteinExistence type="inferred from homology"/>
<dbReference type="GO" id="GO:0004252">
    <property type="term" value="F:serine-type endopeptidase activity"/>
    <property type="evidence" value="ECO:0007669"/>
    <property type="project" value="UniProtKB-UniRule"/>
</dbReference>
<evidence type="ECO:0000256" key="1">
    <source>
        <dbReference type="ARBA" id="ARBA00011073"/>
    </source>
</evidence>
<evidence type="ECO:0000256" key="3">
    <source>
        <dbReference type="ARBA" id="ARBA00022801"/>
    </source>
</evidence>
<dbReference type="PRINTS" id="PR00723">
    <property type="entry name" value="SUBTILISIN"/>
</dbReference>
<feature type="active site" description="Charge relay system" evidence="5">
    <location>
        <position position="327"/>
    </location>
</feature>
<comment type="similarity">
    <text evidence="1 5">Belongs to the peptidase S8 family.</text>
</comment>
<dbReference type="Proteomes" id="UP000280307">
    <property type="component" value="Unassembled WGS sequence"/>
</dbReference>
<dbReference type="SUPFAM" id="SSF49464">
    <property type="entry name" value="Carboxypeptidase regulatory domain-like"/>
    <property type="match status" value="1"/>
</dbReference>
<dbReference type="Gene3D" id="3.40.50.200">
    <property type="entry name" value="Peptidase S8/S53 domain"/>
    <property type="match status" value="1"/>
</dbReference>
<keyword evidence="4 5" id="KW-0720">Serine protease</keyword>
<dbReference type="InterPro" id="IPR051048">
    <property type="entry name" value="Peptidase_S8/S53_subtilisin"/>
</dbReference>
<dbReference type="PANTHER" id="PTHR43399">
    <property type="entry name" value="SUBTILISIN-RELATED"/>
    <property type="match status" value="1"/>
</dbReference>
<dbReference type="AlphaFoldDB" id="A0A426TWJ5"/>
<organism evidence="7 8">
    <name type="scientific">Candidatus Viridilinea halotolerans</name>
    <dbReference type="NCBI Taxonomy" id="2491704"/>
    <lineage>
        <taxon>Bacteria</taxon>
        <taxon>Bacillati</taxon>
        <taxon>Chloroflexota</taxon>
        <taxon>Chloroflexia</taxon>
        <taxon>Chloroflexales</taxon>
        <taxon>Chloroflexineae</taxon>
        <taxon>Oscillochloridaceae</taxon>
        <taxon>Candidatus Viridilinea</taxon>
    </lineage>
</organism>
<dbReference type="InterPro" id="IPR015500">
    <property type="entry name" value="Peptidase_S8_subtilisin-rel"/>
</dbReference>
<dbReference type="InterPro" id="IPR008969">
    <property type="entry name" value="CarboxyPept-like_regulatory"/>
</dbReference>